<reference evidence="1 2" key="1">
    <citation type="submission" date="2020-04" db="EMBL/GenBank/DDBJ databases">
        <title>Flammeovirga sp. SR4, a novel species isolated from seawater.</title>
        <authorList>
            <person name="Wang X."/>
        </authorList>
    </citation>
    <scope>NUCLEOTIDE SEQUENCE [LARGE SCALE GENOMIC DNA]</scope>
    <source>
        <strain evidence="1 2">SR4</strain>
    </source>
</reference>
<sequence>MLIADQKKKQNICEYIIYIYQSEELLRAFDFNFEDIKEYVIKHITKLDEQQQEEVIKWHKDLLDVMTKEEVLKEGHCSWAQDEVDNITTLHEQLLANDKEYAKTYKNAEPHINENLKIADGLITNPIQICINGIFGLLLLRTRGRKVDDATKQILDTFGDVLSYLAYKYKAVSEV</sequence>
<dbReference type="EMBL" id="JABAIL010000004">
    <property type="protein sequence ID" value="NLR92367.1"/>
    <property type="molecule type" value="Genomic_DNA"/>
</dbReference>
<comment type="caution">
    <text evidence="1">The sequence shown here is derived from an EMBL/GenBank/DDBJ whole genome shotgun (WGS) entry which is preliminary data.</text>
</comment>
<dbReference type="RefSeq" id="WP_168883081.1">
    <property type="nucleotide sequence ID" value="NZ_JABAIL010000004.1"/>
</dbReference>
<keyword evidence="2" id="KW-1185">Reference proteome</keyword>
<name>A0A7X8SLK0_9BACT</name>
<evidence type="ECO:0000313" key="1">
    <source>
        <dbReference type="EMBL" id="NLR92367.1"/>
    </source>
</evidence>
<dbReference type="Proteomes" id="UP000585050">
    <property type="component" value="Unassembled WGS sequence"/>
</dbReference>
<gene>
    <name evidence="1" type="ORF">HGP29_14210</name>
</gene>
<evidence type="ECO:0000313" key="2">
    <source>
        <dbReference type="Proteomes" id="UP000585050"/>
    </source>
</evidence>
<dbReference type="AlphaFoldDB" id="A0A7X8SLK0"/>
<protein>
    <submittedName>
        <fullName evidence="1">DUF4924 family protein</fullName>
    </submittedName>
</protein>
<proteinExistence type="predicted"/>
<accession>A0A7X8SLK0</accession>
<dbReference type="Pfam" id="PF16271">
    <property type="entry name" value="DUF4924"/>
    <property type="match status" value="1"/>
</dbReference>
<organism evidence="1 2">
    <name type="scientific">Flammeovirga agarivorans</name>
    <dbReference type="NCBI Taxonomy" id="2726742"/>
    <lineage>
        <taxon>Bacteria</taxon>
        <taxon>Pseudomonadati</taxon>
        <taxon>Bacteroidota</taxon>
        <taxon>Cytophagia</taxon>
        <taxon>Cytophagales</taxon>
        <taxon>Flammeovirgaceae</taxon>
        <taxon>Flammeovirga</taxon>
    </lineage>
</organism>
<dbReference type="InterPro" id="IPR032574">
    <property type="entry name" value="DUF4924"/>
</dbReference>